<proteinExistence type="predicted"/>
<organism evidence="3 4">
    <name type="scientific">Oikopleura dioica</name>
    <name type="common">Tunicate</name>
    <dbReference type="NCBI Taxonomy" id="34765"/>
    <lineage>
        <taxon>Eukaryota</taxon>
        <taxon>Metazoa</taxon>
        <taxon>Chordata</taxon>
        <taxon>Tunicata</taxon>
        <taxon>Appendicularia</taxon>
        <taxon>Copelata</taxon>
        <taxon>Oikopleuridae</taxon>
        <taxon>Oikopleura</taxon>
    </lineage>
</organism>
<feature type="region of interest" description="Disordered" evidence="1">
    <location>
        <begin position="516"/>
        <end position="574"/>
    </location>
</feature>
<evidence type="ECO:0000313" key="3">
    <source>
        <dbReference type="EMBL" id="CAG5103098.1"/>
    </source>
</evidence>
<feature type="signal peptide" evidence="2">
    <location>
        <begin position="1"/>
        <end position="16"/>
    </location>
</feature>
<evidence type="ECO:0000256" key="1">
    <source>
        <dbReference type="SAM" id="MobiDB-lite"/>
    </source>
</evidence>
<accession>A0ABN7SPM3</accession>
<name>A0ABN7SPM3_OIKDI</name>
<dbReference type="EMBL" id="OU015566">
    <property type="protein sequence ID" value="CAG5103098.1"/>
    <property type="molecule type" value="Genomic_DNA"/>
</dbReference>
<feature type="chain" id="PRO_5045552910" evidence="2">
    <location>
        <begin position="17"/>
        <end position="677"/>
    </location>
</feature>
<sequence>MKLAVGFLAALEVANAQYKPKKWHSKWIKKSAKNPMKTFARMTTAEEQSPCENATLTFVEENPIDNGFWNCPSMEEAQSEISCFGKCNEGFEEEWKRALVIVQCKNPPNTKNKVKGSLICSQPSTAGEKCTTAENDFIAQNPIENGHFECADDAETGGRKCEATCDDSSAQSRWKSGSFIVLCGEKIKIKSKLKGELACQASSSGDLCKAALENGDFSIPSGSLDFTHEKKGTSNYEVKCDDGQVMGTAQCKDGKFFSKKLADFPDSCSSSSFCTEEVAYNITDIGDGYWQCKNKQPNELYCKGKCNQDKQKIRYGLRCTGKGWEFVDKQFLGDRCEGESTTGSPGTTDLPSPITCSADAALEEYPLGDGKWICKERKKGLICNGQCDDKGKKIRFNVGCWEDKGWSITKDPDFSDDVCSYTDPETTTILPTTTKYSEGTTTIITTSTTTSPPPMPCTEKVATDLFDIGFGSWHCHVKGKDKFMCKGKCENDDEEIRYKIACDDLSGWRISKNHQFSDDKCSEPIPTTTEDPTTTTTSTTTSTSTTTTTTTTTTSTEEVTTEAPTTSGGLTTTTATTTSYTLSTTGYDVDTTTTPLTTTKYDYTTYSGSTTETTSTTASTTSGGSTTTSALATTESTTSAATGTSSTQPTPNPNVRRFRGRNFGYHRPTYSYRYRGY</sequence>
<evidence type="ECO:0000313" key="4">
    <source>
        <dbReference type="Proteomes" id="UP001158576"/>
    </source>
</evidence>
<dbReference type="Proteomes" id="UP001158576">
    <property type="component" value="Chromosome 1"/>
</dbReference>
<evidence type="ECO:0000256" key="2">
    <source>
        <dbReference type="SAM" id="SignalP"/>
    </source>
</evidence>
<keyword evidence="4" id="KW-1185">Reference proteome</keyword>
<protein>
    <submittedName>
        <fullName evidence="3">Oidioi.mRNA.OKI2018_I69.chr1.g614.t1.cds</fullName>
    </submittedName>
</protein>
<keyword evidence="2" id="KW-0732">Signal</keyword>
<gene>
    <name evidence="3" type="ORF">OKIOD_LOCUS9379</name>
</gene>
<feature type="compositionally biased region" description="Low complexity" evidence="1">
    <location>
        <begin position="523"/>
        <end position="574"/>
    </location>
</feature>
<feature type="region of interest" description="Disordered" evidence="1">
    <location>
        <begin position="607"/>
        <end position="662"/>
    </location>
</feature>
<feature type="compositionally biased region" description="Low complexity" evidence="1">
    <location>
        <begin position="607"/>
        <end position="647"/>
    </location>
</feature>
<reference evidence="3 4" key="1">
    <citation type="submission" date="2021-04" db="EMBL/GenBank/DDBJ databases">
        <authorList>
            <person name="Bliznina A."/>
        </authorList>
    </citation>
    <scope>NUCLEOTIDE SEQUENCE [LARGE SCALE GENOMIC DNA]</scope>
</reference>